<feature type="region of interest" description="Disordered" evidence="1">
    <location>
        <begin position="19"/>
        <end position="50"/>
    </location>
</feature>
<evidence type="ECO:0000313" key="2">
    <source>
        <dbReference type="EMBL" id="GMF28580.1"/>
    </source>
</evidence>
<comment type="caution">
    <text evidence="2">The sequence shown here is derived from an EMBL/GenBank/DDBJ whole genome shotgun (WGS) entry which is preliminary data.</text>
</comment>
<reference evidence="2" key="1">
    <citation type="submission" date="2023-04" db="EMBL/GenBank/DDBJ databases">
        <title>Phytophthora lilii NBRC 32176.</title>
        <authorList>
            <person name="Ichikawa N."/>
            <person name="Sato H."/>
            <person name="Tonouchi N."/>
        </authorList>
    </citation>
    <scope>NUCLEOTIDE SEQUENCE</scope>
    <source>
        <strain evidence="2">NBRC 32176</strain>
    </source>
</reference>
<protein>
    <submittedName>
        <fullName evidence="2">Unnamed protein product</fullName>
    </submittedName>
</protein>
<evidence type="ECO:0000256" key="1">
    <source>
        <dbReference type="SAM" id="MobiDB-lite"/>
    </source>
</evidence>
<organism evidence="2 3">
    <name type="scientific">Phytophthora lilii</name>
    <dbReference type="NCBI Taxonomy" id="2077276"/>
    <lineage>
        <taxon>Eukaryota</taxon>
        <taxon>Sar</taxon>
        <taxon>Stramenopiles</taxon>
        <taxon>Oomycota</taxon>
        <taxon>Peronosporomycetes</taxon>
        <taxon>Peronosporales</taxon>
        <taxon>Peronosporaceae</taxon>
        <taxon>Phytophthora</taxon>
    </lineage>
</organism>
<evidence type="ECO:0000313" key="3">
    <source>
        <dbReference type="Proteomes" id="UP001165083"/>
    </source>
</evidence>
<proteinExistence type="predicted"/>
<dbReference type="AlphaFoldDB" id="A0A9W6UB12"/>
<accession>A0A9W6UB12</accession>
<dbReference type="Proteomes" id="UP001165083">
    <property type="component" value="Unassembled WGS sequence"/>
</dbReference>
<sequence length="164" mass="17699">MKVAVIGANGKYVSVEKEQDGLVGMQPRNSSAPSTTRHKRQRKLDTPAADVPPTRTVELGVNVNAVQHRNQNVFVVHKLVQSKHRKLHAVGTEKVVARVVSKGLTAARKMLGTPRDLSRVNSSFSAGPRHDRQVSQPHNATREADEPSVSSTDLSPSPSTSLSG</sequence>
<dbReference type="EMBL" id="BSXW01000722">
    <property type="protein sequence ID" value="GMF28580.1"/>
    <property type="molecule type" value="Genomic_DNA"/>
</dbReference>
<feature type="region of interest" description="Disordered" evidence="1">
    <location>
        <begin position="114"/>
        <end position="164"/>
    </location>
</feature>
<keyword evidence="3" id="KW-1185">Reference proteome</keyword>
<name>A0A9W6UB12_9STRA</name>
<feature type="compositionally biased region" description="Low complexity" evidence="1">
    <location>
        <begin position="147"/>
        <end position="164"/>
    </location>
</feature>
<gene>
    <name evidence="2" type="ORF">Plil01_001205500</name>
</gene>